<dbReference type="PROSITE" id="PS00086">
    <property type="entry name" value="CYTOCHROME_P450"/>
    <property type="match status" value="1"/>
</dbReference>
<dbReference type="SUPFAM" id="SSF48264">
    <property type="entry name" value="Cytochrome P450"/>
    <property type="match status" value="1"/>
</dbReference>
<evidence type="ECO:0000313" key="17">
    <source>
        <dbReference type="Proteomes" id="UP001516400"/>
    </source>
</evidence>
<proteinExistence type="inferred from homology"/>
<dbReference type="PANTHER" id="PTHR24291:SF189">
    <property type="entry name" value="CYTOCHROME P450 4C3-RELATED"/>
    <property type="match status" value="1"/>
</dbReference>
<comment type="cofactor">
    <cofactor evidence="1 14">
        <name>heme</name>
        <dbReference type="ChEBI" id="CHEBI:30413"/>
    </cofactor>
</comment>
<dbReference type="Proteomes" id="UP001516400">
    <property type="component" value="Unassembled WGS sequence"/>
</dbReference>
<dbReference type="InterPro" id="IPR001128">
    <property type="entry name" value="Cyt_P450"/>
</dbReference>
<keyword evidence="9" id="KW-0492">Microsome</keyword>
<evidence type="ECO:0000256" key="6">
    <source>
        <dbReference type="ARBA" id="ARBA00022617"/>
    </source>
</evidence>
<dbReference type="AlphaFoldDB" id="A0ABD2MMF7"/>
<evidence type="ECO:0000313" key="16">
    <source>
        <dbReference type="EMBL" id="KAL3267594.1"/>
    </source>
</evidence>
<evidence type="ECO:0000256" key="1">
    <source>
        <dbReference type="ARBA" id="ARBA00001971"/>
    </source>
</evidence>
<evidence type="ECO:0000256" key="14">
    <source>
        <dbReference type="PIRSR" id="PIRSR602401-1"/>
    </source>
</evidence>
<evidence type="ECO:0000256" key="13">
    <source>
        <dbReference type="ARBA" id="ARBA00023136"/>
    </source>
</evidence>
<evidence type="ECO:0000256" key="8">
    <source>
        <dbReference type="ARBA" id="ARBA00022824"/>
    </source>
</evidence>
<keyword evidence="10 15" id="KW-0560">Oxidoreductase</keyword>
<reference evidence="16 17" key="1">
    <citation type="journal article" date="2021" name="BMC Biol.">
        <title>Horizontally acquired antibacterial genes associated with adaptive radiation of ladybird beetles.</title>
        <authorList>
            <person name="Li H.S."/>
            <person name="Tang X.F."/>
            <person name="Huang Y.H."/>
            <person name="Xu Z.Y."/>
            <person name="Chen M.L."/>
            <person name="Du X.Y."/>
            <person name="Qiu B.Y."/>
            <person name="Chen P.T."/>
            <person name="Zhang W."/>
            <person name="Slipinski A."/>
            <person name="Escalona H.E."/>
            <person name="Waterhouse R.M."/>
            <person name="Zwick A."/>
            <person name="Pang H."/>
        </authorList>
    </citation>
    <scope>NUCLEOTIDE SEQUENCE [LARGE SCALE GENOMIC DNA]</scope>
    <source>
        <strain evidence="16">SYSU2018</strain>
    </source>
</reference>
<comment type="caution">
    <text evidence="16">The sequence shown here is derived from an EMBL/GenBank/DDBJ whole genome shotgun (WGS) entry which is preliminary data.</text>
</comment>
<dbReference type="GO" id="GO:0046872">
    <property type="term" value="F:metal ion binding"/>
    <property type="evidence" value="ECO:0007669"/>
    <property type="project" value="UniProtKB-KW"/>
</dbReference>
<protein>
    <recommendedName>
        <fullName evidence="18">Cytochrome P450</fullName>
    </recommendedName>
</protein>
<dbReference type="GO" id="GO:0005789">
    <property type="term" value="C:endoplasmic reticulum membrane"/>
    <property type="evidence" value="ECO:0007669"/>
    <property type="project" value="UniProtKB-SubCell"/>
</dbReference>
<dbReference type="InterPro" id="IPR050196">
    <property type="entry name" value="Cytochrome_P450_Monoox"/>
</dbReference>
<keyword evidence="11 14" id="KW-0408">Iron</keyword>
<evidence type="ECO:0000256" key="15">
    <source>
        <dbReference type="RuleBase" id="RU000461"/>
    </source>
</evidence>
<dbReference type="PRINTS" id="PR00463">
    <property type="entry name" value="EP450I"/>
</dbReference>
<keyword evidence="6 14" id="KW-0349">Heme</keyword>
<evidence type="ECO:0000256" key="9">
    <source>
        <dbReference type="ARBA" id="ARBA00022848"/>
    </source>
</evidence>
<dbReference type="PANTHER" id="PTHR24291">
    <property type="entry name" value="CYTOCHROME P450 FAMILY 4"/>
    <property type="match status" value="1"/>
</dbReference>
<dbReference type="EMBL" id="JABFTP020000001">
    <property type="protein sequence ID" value="KAL3267594.1"/>
    <property type="molecule type" value="Genomic_DNA"/>
</dbReference>
<keyword evidence="17" id="KW-1185">Reference proteome</keyword>
<comment type="subcellular location">
    <subcellularLocation>
        <location evidence="4">Endoplasmic reticulum membrane</location>
        <topology evidence="4">Peripheral membrane protein</topology>
    </subcellularLocation>
    <subcellularLocation>
        <location evidence="3">Microsome membrane</location>
        <topology evidence="3">Peripheral membrane protein</topology>
    </subcellularLocation>
</comment>
<evidence type="ECO:0000256" key="11">
    <source>
        <dbReference type="ARBA" id="ARBA00023004"/>
    </source>
</evidence>
<comment type="similarity">
    <text evidence="5 15">Belongs to the cytochrome P450 family.</text>
</comment>
<keyword evidence="8" id="KW-0256">Endoplasmic reticulum</keyword>
<evidence type="ECO:0000256" key="12">
    <source>
        <dbReference type="ARBA" id="ARBA00023033"/>
    </source>
</evidence>
<keyword evidence="12 15" id="KW-0503">Monooxygenase</keyword>
<keyword evidence="7 14" id="KW-0479">Metal-binding</keyword>
<evidence type="ECO:0000256" key="10">
    <source>
        <dbReference type="ARBA" id="ARBA00023002"/>
    </source>
</evidence>
<dbReference type="InterPro" id="IPR017972">
    <property type="entry name" value="Cyt_P450_CS"/>
</dbReference>
<evidence type="ECO:0000256" key="3">
    <source>
        <dbReference type="ARBA" id="ARBA00004174"/>
    </source>
</evidence>
<accession>A0ABD2MMF7</accession>
<dbReference type="InterPro" id="IPR002401">
    <property type="entry name" value="Cyt_P450_E_grp-I"/>
</dbReference>
<organism evidence="16 17">
    <name type="scientific">Cryptolaemus montrouzieri</name>
    <dbReference type="NCBI Taxonomy" id="559131"/>
    <lineage>
        <taxon>Eukaryota</taxon>
        <taxon>Metazoa</taxon>
        <taxon>Ecdysozoa</taxon>
        <taxon>Arthropoda</taxon>
        <taxon>Hexapoda</taxon>
        <taxon>Insecta</taxon>
        <taxon>Pterygota</taxon>
        <taxon>Neoptera</taxon>
        <taxon>Endopterygota</taxon>
        <taxon>Coleoptera</taxon>
        <taxon>Polyphaga</taxon>
        <taxon>Cucujiformia</taxon>
        <taxon>Coccinelloidea</taxon>
        <taxon>Coccinellidae</taxon>
        <taxon>Scymninae</taxon>
        <taxon>Scymnini</taxon>
        <taxon>Cryptolaemus</taxon>
    </lineage>
</organism>
<name>A0ABD2MMF7_9CUCU</name>
<dbReference type="InterPro" id="IPR036396">
    <property type="entry name" value="Cyt_P450_sf"/>
</dbReference>
<dbReference type="Gene3D" id="1.10.630.10">
    <property type="entry name" value="Cytochrome P450"/>
    <property type="match status" value="1"/>
</dbReference>
<dbReference type="GO" id="GO:0004497">
    <property type="term" value="F:monooxygenase activity"/>
    <property type="evidence" value="ECO:0007669"/>
    <property type="project" value="UniProtKB-KW"/>
</dbReference>
<dbReference type="Pfam" id="PF00067">
    <property type="entry name" value="p450"/>
    <property type="match status" value="1"/>
</dbReference>
<evidence type="ECO:0000256" key="5">
    <source>
        <dbReference type="ARBA" id="ARBA00010617"/>
    </source>
</evidence>
<gene>
    <name evidence="16" type="ORF">HHI36_011712</name>
</gene>
<evidence type="ECO:0000256" key="2">
    <source>
        <dbReference type="ARBA" id="ARBA00003690"/>
    </source>
</evidence>
<evidence type="ECO:0000256" key="7">
    <source>
        <dbReference type="ARBA" id="ARBA00022723"/>
    </source>
</evidence>
<sequence>MELASGTKIHQKICNITKLSSSIGLFIGPFFSPLIYDSENVSQLIKSENHMQEKATQYKFIRSLVDRSILIDSGLSYRESKRILLDAVSHANLKEYLISFNSNTRNLVDDLSSKVGGTEFNLEIDLSFCIISILIDTIMGLDASIMTRDEIILFAKELDNSLNYISSRIHRAWLYPDFLYKFSNLFKLSNQSRMYLRNFCGKLIAAREKKFQSSNQKGVKTARTVFIDKYFVSKRDDGSEFSIDNITDDVLSLIGAGFDTTVISLGFVIIMLAINQDVQKKVFQEITEKLKGNNRYLDTKDLNELHYLDQVIYETWRLYPPLPVLGRLATKDIDLANGGYLEKGTNLWIFVMKLHRDPTFYPDPDRFNPENFLPERVKERPSEVYMPFGFGTRKCFGNIFAKLVIKTILCHLLRNYQFHTTKTEEDFQLALEVTLKNKSGIPVSIVSRENIEIS</sequence>
<feature type="binding site" description="axial binding residue" evidence="14">
    <location>
        <position position="395"/>
    </location>
    <ligand>
        <name>heme</name>
        <dbReference type="ChEBI" id="CHEBI:30413"/>
    </ligand>
    <ligandPart>
        <name>Fe</name>
        <dbReference type="ChEBI" id="CHEBI:18248"/>
    </ligandPart>
</feature>
<comment type="function">
    <text evidence="2">May be involved in the metabolism of insect hormones and in the breakdown of synthetic insecticides.</text>
</comment>
<keyword evidence="13" id="KW-0472">Membrane</keyword>
<evidence type="ECO:0000256" key="4">
    <source>
        <dbReference type="ARBA" id="ARBA00004406"/>
    </source>
</evidence>
<evidence type="ECO:0008006" key="18">
    <source>
        <dbReference type="Google" id="ProtNLM"/>
    </source>
</evidence>
<dbReference type="PRINTS" id="PR00385">
    <property type="entry name" value="P450"/>
</dbReference>